<evidence type="ECO:0000313" key="5">
    <source>
        <dbReference type="Proteomes" id="UP000239485"/>
    </source>
</evidence>
<reference evidence="4 5" key="1">
    <citation type="submission" date="2018-02" db="EMBL/GenBank/DDBJ databases">
        <title>Genomic Encyclopedia of Archaeal and Bacterial Type Strains, Phase II (KMG-II): from individual species to whole genera.</title>
        <authorList>
            <person name="Goeker M."/>
        </authorList>
    </citation>
    <scope>NUCLEOTIDE SEQUENCE [LARGE SCALE GENOMIC DNA]</scope>
    <source>
        <strain evidence="4 5">DSM 22857</strain>
    </source>
</reference>
<evidence type="ECO:0000313" key="4">
    <source>
        <dbReference type="EMBL" id="PPK97828.1"/>
    </source>
</evidence>
<keyword evidence="5" id="KW-1185">Reference proteome</keyword>
<dbReference type="Gene3D" id="3.10.350.10">
    <property type="entry name" value="LysM domain"/>
    <property type="match status" value="1"/>
</dbReference>
<sequence>MGKLSHQLRGLAAAAVLTAVPLALAGGALAVGAPALRAAAAGGARPEDMLVAACAMACAAVLAWLAVAVAASAAVDLRGARPGGPLARWEDRTSPAALRRLVAAAIGIAVGAGAATSHAAAPAEPGWAVVTTATAEEPTVVGTAPTATATTTAPAPGPGWAGAERAAQASRPGPDGGSIVVHRGDTLWDLVAAHLGAGSGTAPEARRVAAEVQRWWALNRTVIGEDPDVLRPGQVLRVPAVP</sequence>
<dbReference type="InterPro" id="IPR018392">
    <property type="entry name" value="LysM"/>
</dbReference>
<feature type="chain" id="PRO_5039537343" description="LysM domain-containing protein" evidence="3">
    <location>
        <begin position="26"/>
        <end position="242"/>
    </location>
</feature>
<evidence type="ECO:0008006" key="6">
    <source>
        <dbReference type="Google" id="ProtNLM"/>
    </source>
</evidence>
<dbReference type="CDD" id="cd00118">
    <property type="entry name" value="LysM"/>
    <property type="match status" value="1"/>
</dbReference>
<feature type="region of interest" description="Disordered" evidence="1">
    <location>
        <begin position="142"/>
        <end position="179"/>
    </location>
</feature>
<dbReference type="InterPro" id="IPR036779">
    <property type="entry name" value="LysM_dom_sf"/>
</dbReference>
<comment type="caution">
    <text evidence="4">The sequence shown here is derived from an EMBL/GenBank/DDBJ whole genome shotgun (WGS) entry which is preliminary data.</text>
</comment>
<dbReference type="RefSeq" id="WP_104431959.1">
    <property type="nucleotide sequence ID" value="NZ_PTJD01000003.1"/>
</dbReference>
<keyword evidence="3" id="KW-0732">Signal</keyword>
<evidence type="ECO:0000256" key="2">
    <source>
        <dbReference type="SAM" id="Phobius"/>
    </source>
</evidence>
<accession>A0A2S6IUC9</accession>
<dbReference type="OrthoDB" id="3210682at2"/>
<evidence type="ECO:0000256" key="1">
    <source>
        <dbReference type="SAM" id="MobiDB-lite"/>
    </source>
</evidence>
<protein>
    <recommendedName>
        <fullName evidence="6">LysM domain-containing protein</fullName>
    </recommendedName>
</protein>
<feature type="compositionally biased region" description="Low complexity" evidence="1">
    <location>
        <begin position="142"/>
        <end position="154"/>
    </location>
</feature>
<evidence type="ECO:0000256" key="3">
    <source>
        <dbReference type="SAM" id="SignalP"/>
    </source>
</evidence>
<dbReference type="EMBL" id="PTJD01000003">
    <property type="protein sequence ID" value="PPK97828.1"/>
    <property type="molecule type" value="Genomic_DNA"/>
</dbReference>
<keyword evidence="2" id="KW-0472">Membrane</keyword>
<organism evidence="4 5">
    <name type="scientific">Kineococcus xinjiangensis</name>
    <dbReference type="NCBI Taxonomy" id="512762"/>
    <lineage>
        <taxon>Bacteria</taxon>
        <taxon>Bacillati</taxon>
        <taxon>Actinomycetota</taxon>
        <taxon>Actinomycetes</taxon>
        <taxon>Kineosporiales</taxon>
        <taxon>Kineosporiaceae</taxon>
        <taxon>Kineococcus</taxon>
    </lineage>
</organism>
<feature type="signal peptide" evidence="3">
    <location>
        <begin position="1"/>
        <end position="25"/>
    </location>
</feature>
<feature type="transmembrane region" description="Helical" evidence="2">
    <location>
        <begin position="50"/>
        <end position="75"/>
    </location>
</feature>
<name>A0A2S6IUC9_9ACTN</name>
<proteinExistence type="predicted"/>
<dbReference type="Proteomes" id="UP000239485">
    <property type="component" value="Unassembled WGS sequence"/>
</dbReference>
<gene>
    <name evidence="4" type="ORF">CLV92_103363</name>
</gene>
<dbReference type="AlphaFoldDB" id="A0A2S6IUC9"/>
<keyword evidence="2" id="KW-1133">Transmembrane helix</keyword>
<keyword evidence="2" id="KW-0812">Transmembrane</keyword>